<gene>
    <name evidence="1" type="ORF">FB473_000573</name>
</gene>
<dbReference type="RefSeq" id="WP_167164663.1">
    <property type="nucleotide sequence ID" value="NZ_BAAAOO010000002.1"/>
</dbReference>
<comment type="caution">
    <text evidence="1">The sequence shown here is derived from an EMBL/GenBank/DDBJ whole genome shotgun (WGS) entry which is preliminary data.</text>
</comment>
<organism evidence="1 2">
    <name type="scientific">Brooklawnia cerclae</name>
    <dbReference type="NCBI Taxonomy" id="349934"/>
    <lineage>
        <taxon>Bacteria</taxon>
        <taxon>Bacillati</taxon>
        <taxon>Actinomycetota</taxon>
        <taxon>Actinomycetes</taxon>
        <taxon>Propionibacteriales</taxon>
        <taxon>Propionibacteriaceae</taxon>
        <taxon>Brooklawnia</taxon>
    </lineage>
</organism>
<dbReference type="Proteomes" id="UP000749311">
    <property type="component" value="Unassembled WGS sequence"/>
</dbReference>
<dbReference type="Pfam" id="PF05573">
    <property type="entry name" value="NosL"/>
    <property type="match status" value="1"/>
</dbReference>
<evidence type="ECO:0000313" key="1">
    <source>
        <dbReference type="EMBL" id="NIH55928.1"/>
    </source>
</evidence>
<dbReference type="PANTHER" id="PTHR41247">
    <property type="entry name" value="HTH-TYPE TRANSCRIPTIONAL REPRESSOR YCNK"/>
    <property type="match status" value="1"/>
</dbReference>
<evidence type="ECO:0000313" key="2">
    <source>
        <dbReference type="Proteomes" id="UP000749311"/>
    </source>
</evidence>
<proteinExistence type="predicted"/>
<name>A0ABX0SF43_9ACTN</name>
<dbReference type="SUPFAM" id="SSF160387">
    <property type="entry name" value="NosL/MerB-like"/>
    <property type="match status" value="1"/>
</dbReference>
<sequence>MTAVLNAQLGRRTFVGGMLGMAVATAGMLSGCGSEQQAPDGLVEFTSSDTCSRCGMPISDLRSAAEIVGTDEVWKFDDTGEMFMFYSEQHLDAGQVEAMFVADFETQAWLSAESAGYVVSPDIDTPMSTHVAAFADSDAVGQYTASGHGEARSFDQLLADPPD</sequence>
<protein>
    <submittedName>
        <fullName evidence="1">Nitrous oxide reductase accessory protein NosL</fullName>
    </submittedName>
</protein>
<dbReference type="PANTHER" id="PTHR41247:SF1">
    <property type="entry name" value="HTH-TYPE TRANSCRIPTIONAL REPRESSOR YCNK"/>
    <property type="match status" value="1"/>
</dbReference>
<reference evidence="1 2" key="1">
    <citation type="submission" date="2020-02" db="EMBL/GenBank/DDBJ databases">
        <title>Sequencing the genomes of 1000 actinobacteria strains.</title>
        <authorList>
            <person name="Klenk H.-P."/>
        </authorList>
    </citation>
    <scope>NUCLEOTIDE SEQUENCE [LARGE SCALE GENOMIC DNA]</scope>
    <source>
        <strain evidence="1 2">DSM 19609</strain>
    </source>
</reference>
<dbReference type="InterPro" id="IPR008719">
    <property type="entry name" value="N2O_reductase_NosL"/>
</dbReference>
<keyword evidence="2" id="KW-1185">Reference proteome</keyword>
<accession>A0ABX0SF43</accession>
<dbReference type="EMBL" id="JAAMOZ010000001">
    <property type="protein sequence ID" value="NIH55928.1"/>
    <property type="molecule type" value="Genomic_DNA"/>
</dbReference>